<dbReference type="EMBL" id="JACHHB010000014">
    <property type="protein sequence ID" value="MBB5174585.1"/>
    <property type="molecule type" value="Genomic_DNA"/>
</dbReference>
<dbReference type="Pfam" id="PF13335">
    <property type="entry name" value="Mg_chelatase_C"/>
    <property type="match status" value="1"/>
</dbReference>
<reference evidence="3 4" key="1">
    <citation type="submission" date="2020-08" db="EMBL/GenBank/DDBJ databases">
        <title>Genomic Encyclopedia of Type Strains, Phase IV (KMG-IV): sequencing the most valuable type-strain genomes for metagenomic binning, comparative biology and taxonomic classification.</title>
        <authorList>
            <person name="Goeker M."/>
        </authorList>
    </citation>
    <scope>NUCLEOTIDE SEQUENCE [LARGE SCALE GENOMIC DNA]</scope>
    <source>
        <strain evidence="3 4">DSM 24696</strain>
    </source>
</reference>
<dbReference type="Gene3D" id="3.40.50.300">
    <property type="entry name" value="P-loop containing nucleotide triphosphate hydrolases"/>
    <property type="match status" value="1"/>
</dbReference>
<dbReference type="InterPro" id="IPR000523">
    <property type="entry name" value="Mg_chelatse_chII-like_cat_dom"/>
</dbReference>
<comment type="caution">
    <text evidence="3">The sequence shown here is derived from an EMBL/GenBank/DDBJ whole genome shotgun (WGS) entry which is preliminary data.</text>
</comment>
<dbReference type="InterPro" id="IPR027417">
    <property type="entry name" value="P-loop_NTPase"/>
</dbReference>
<dbReference type="NCBIfam" id="TIGR00368">
    <property type="entry name" value="YifB family Mg chelatase-like AAA ATPase"/>
    <property type="match status" value="1"/>
</dbReference>
<keyword evidence="4" id="KW-1185">Reference proteome</keyword>
<dbReference type="Pfam" id="PF13541">
    <property type="entry name" value="ChlI"/>
    <property type="match status" value="1"/>
</dbReference>
<sequence>MSSKVTSIGLKGLQGYVVQAEVQVMDGLESIVIVGLPDASVKESKERVSATLHSMGFPLVDMKVVINLSPAEQKKNGPLFDLAIALGVLKSGDFLKENIPDDAAFIGALSLDGSVLPVEGMIAAVLAAKKLNLKRLFLPFDPTLPKIEMDDLELIYIQSLQDVIDIFSGQPPLSFDQPEAVKDEEQVVDKDFQQVIGHDFAKWALEIAAAGEHYVLMDGPPGCGKSLLAETFPSILPSLSKEAQLEKMSLYQLAGADDSSLSMPPYRHPHHSASAVSLIGGGTNPKPGEVSLAHRGVLFLDELAEFSKKTLDMLRQPLENEQVTISRVHSTVTYPAKFIFLAAMNPCPCGYFGSKTQYCTCSKKQIQTYQNRVSGPVLDRIDILLSLKSVHLKGHDFQGIESSEVIKQRVQIARERQYQRYGEKVCNGSVPYEHLLKMSPLTGEQQQLIQRLSVREALSNRVQIKMIRLARTIADVKGENEISDESLLEAMTLRKLSRPTLDTKLLTGEKRTIDDYIKR</sequence>
<dbReference type="Gene3D" id="3.30.230.10">
    <property type="match status" value="1"/>
</dbReference>
<evidence type="ECO:0000259" key="1">
    <source>
        <dbReference type="Pfam" id="PF01078"/>
    </source>
</evidence>
<name>A0A840QT92_9BACI</name>
<evidence type="ECO:0000259" key="2">
    <source>
        <dbReference type="Pfam" id="PF13335"/>
    </source>
</evidence>
<protein>
    <submittedName>
        <fullName evidence="3">Magnesium chelatase family protein</fullName>
    </submittedName>
</protein>
<dbReference type="InterPro" id="IPR020568">
    <property type="entry name" value="Ribosomal_Su5_D2-typ_SF"/>
</dbReference>
<dbReference type="InterPro" id="IPR004482">
    <property type="entry name" value="Mg_chelat-rel"/>
</dbReference>
<feature type="domain" description="Mg chelatase-related protein C-terminal" evidence="2">
    <location>
        <begin position="401"/>
        <end position="494"/>
    </location>
</feature>
<dbReference type="Proteomes" id="UP000551878">
    <property type="component" value="Unassembled WGS sequence"/>
</dbReference>
<dbReference type="Pfam" id="PF01078">
    <property type="entry name" value="Mg_chelatase"/>
    <property type="match status" value="1"/>
</dbReference>
<evidence type="ECO:0000313" key="3">
    <source>
        <dbReference type="EMBL" id="MBB5174585.1"/>
    </source>
</evidence>
<dbReference type="InterPro" id="IPR025158">
    <property type="entry name" value="Mg_chelat-rel_C"/>
</dbReference>
<feature type="domain" description="Magnesium chelatase ChlI-like catalytic" evidence="1">
    <location>
        <begin position="191"/>
        <end position="390"/>
    </location>
</feature>
<evidence type="ECO:0000313" key="4">
    <source>
        <dbReference type="Proteomes" id="UP000551878"/>
    </source>
</evidence>
<organism evidence="3 4">
    <name type="scientific">Texcoconibacillus texcoconensis</name>
    <dbReference type="NCBI Taxonomy" id="1095777"/>
    <lineage>
        <taxon>Bacteria</taxon>
        <taxon>Bacillati</taxon>
        <taxon>Bacillota</taxon>
        <taxon>Bacilli</taxon>
        <taxon>Bacillales</taxon>
        <taxon>Bacillaceae</taxon>
        <taxon>Texcoconibacillus</taxon>
    </lineage>
</organism>
<dbReference type="InterPro" id="IPR014721">
    <property type="entry name" value="Ribsml_uS5_D2-typ_fold_subgr"/>
</dbReference>
<gene>
    <name evidence="3" type="ORF">HNQ41_002802</name>
</gene>
<dbReference type="GO" id="GO:0005524">
    <property type="term" value="F:ATP binding"/>
    <property type="evidence" value="ECO:0007669"/>
    <property type="project" value="InterPro"/>
</dbReference>
<dbReference type="PANTHER" id="PTHR32039:SF7">
    <property type="entry name" value="COMPETENCE PROTEIN COMM"/>
    <property type="match status" value="1"/>
</dbReference>
<accession>A0A840QT92</accession>
<dbReference type="InterPro" id="IPR045006">
    <property type="entry name" value="CHLI-like"/>
</dbReference>
<proteinExistence type="predicted"/>
<dbReference type="AlphaFoldDB" id="A0A840QT92"/>
<dbReference type="SUPFAM" id="SSF52540">
    <property type="entry name" value="P-loop containing nucleoside triphosphate hydrolases"/>
    <property type="match status" value="1"/>
</dbReference>
<dbReference type="PANTHER" id="PTHR32039">
    <property type="entry name" value="MAGNESIUM-CHELATASE SUBUNIT CHLI"/>
    <property type="match status" value="1"/>
</dbReference>
<dbReference type="SUPFAM" id="SSF54211">
    <property type="entry name" value="Ribosomal protein S5 domain 2-like"/>
    <property type="match status" value="1"/>
</dbReference>